<feature type="signal peptide" evidence="12">
    <location>
        <begin position="1"/>
        <end position="20"/>
    </location>
</feature>
<dbReference type="AlphaFoldDB" id="E9HTP0"/>
<dbReference type="InterPro" id="IPR000834">
    <property type="entry name" value="Peptidase_M14"/>
</dbReference>
<evidence type="ECO:0000313" key="14">
    <source>
        <dbReference type="EMBL" id="EFX64892.1"/>
    </source>
</evidence>
<evidence type="ECO:0000256" key="7">
    <source>
        <dbReference type="ARBA" id="ARBA00022801"/>
    </source>
</evidence>
<evidence type="ECO:0000256" key="12">
    <source>
        <dbReference type="SAM" id="SignalP"/>
    </source>
</evidence>
<evidence type="ECO:0000256" key="9">
    <source>
        <dbReference type="ARBA" id="ARBA00023049"/>
    </source>
</evidence>
<evidence type="ECO:0000256" key="1">
    <source>
        <dbReference type="ARBA" id="ARBA00001947"/>
    </source>
</evidence>
<dbReference type="InParanoid" id="E9HTP0"/>
<dbReference type="eggNOG" id="KOG2650">
    <property type="taxonomic scope" value="Eukaryota"/>
</dbReference>
<keyword evidence="9" id="KW-0482">Metalloprotease</keyword>
<dbReference type="Gene3D" id="3.40.630.10">
    <property type="entry name" value="Zn peptidases"/>
    <property type="match status" value="2"/>
</dbReference>
<dbReference type="Pfam" id="PF02244">
    <property type="entry name" value="Propep_M14"/>
    <property type="match status" value="1"/>
</dbReference>
<evidence type="ECO:0000256" key="3">
    <source>
        <dbReference type="ARBA" id="ARBA00022645"/>
    </source>
</evidence>
<dbReference type="OrthoDB" id="3626597at2759"/>
<comment type="cofactor">
    <cofactor evidence="1">
        <name>Zn(2+)</name>
        <dbReference type="ChEBI" id="CHEBI:29105"/>
    </cofactor>
</comment>
<keyword evidence="15" id="KW-1185">Reference proteome</keyword>
<evidence type="ECO:0000256" key="10">
    <source>
        <dbReference type="ARBA" id="ARBA00023157"/>
    </source>
</evidence>
<feature type="active site" description="Proton donor/acceptor" evidence="11">
    <location>
        <position position="188"/>
    </location>
</feature>
<keyword evidence="4" id="KW-0645">Protease</keyword>
<keyword evidence="5" id="KW-0479">Metal-binding</keyword>
<dbReference type="PANTHER" id="PTHR11705:SF91">
    <property type="entry name" value="FI01817P-RELATED"/>
    <property type="match status" value="1"/>
</dbReference>
<dbReference type="PANTHER" id="PTHR11705">
    <property type="entry name" value="PROTEASE FAMILY M14 CARBOXYPEPTIDASE A,B"/>
    <property type="match status" value="1"/>
</dbReference>
<dbReference type="Proteomes" id="UP000000305">
    <property type="component" value="Unassembled WGS sequence"/>
</dbReference>
<dbReference type="PhylomeDB" id="E9HTP0"/>
<keyword evidence="7" id="KW-0378">Hydrolase</keyword>
<reference evidence="14 15" key="1">
    <citation type="journal article" date="2011" name="Science">
        <title>The ecoresponsive genome of Daphnia pulex.</title>
        <authorList>
            <person name="Colbourne J.K."/>
            <person name="Pfrender M.E."/>
            <person name="Gilbert D."/>
            <person name="Thomas W.K."/>
            <person name="Tucker A."/>
            <person name="Oakley T.H."/>
            <person name="Tokishita S."/>
            <person name="Aerts A."/>
            <person name="Arnold G.J."/>
            <person name="Basu M.K."/>
            <person name="Bauer D.J."/>
            <person name="Caceres C.E."/>
            <person name="Carmel L."/>
            <person name="Casola C."/>
            <person name="Choi J.H."/>
            <person name="Detter J.C."/>
            <person name="Dong Q."/>
            <person name="Dusheyko S."/>
            <person name="Eads B.D."/>
            <person name="Frohlich T."/>
            <person name="Geiler-Samerotte K.A."/>
            <person name="Gerlach D."/>
            <person name="Hatcher P."/>
            <person name="Jogdeo S."/>
            <person name="Krijgsveld J."/>
            <person name="Kriventseva E.V."/>
            <person name="Kultz D."/>
            <person name="Laforsch C."/>
            <person name="Lindquist E."/>
            <person name="Lopez J."/>
            <person name="Manak J.R."/>
            <person name="Muller J."/>
            <person name="Pangilinan J."/>
            <person name="Patwardhan R.P."/>
            <person name="Pitluck S."/>
            <person name="Pritham E.J."/>
            <person name="Rechtsteiner A."/>
            <person name="Rho M."/>
            <person name="Rogozin I.B."/>
            <person name="Sakarya O."/>
            <person name="Salamov A."/>
            <person name="Schaack S."/>
            <person name="Shapiro H."/>
            <person name="Shiga Y."/>
            <person name="Skalitzky C."/>
            <person name="Smith Z."/>
            <person name="Souvorov A."/>
            <person name="Sung W."/>
            <person name="Tang Z."/>
            <person name="Tsuchiya D."/>
            <person name="Tu H."/>
            <person name="Vos H."/>
            <person name="Wang M."/>
            <person name="Wolf Y.I."/>
            <person name="Yamagata H."/>
            <person name="Yamada T."/>
            <person name="Ye Y."/>
            <person name="Shaw J.R."/>
            <person name="Andrews J."/>
            <person name="Crease T.J."/>
            <person name="Tang H."/>
            <person name="Lucas S.M."/>
            <person name="Robertson H.M."/>
            <person name="Bork P."/>
            <person name="Koonin E.V."/>
            <person name="Zdobnov E.M."/>
            <person name="Grigoriev I.V."/>
            <person name="Lynch M."/>
            <person name="Boore J.L."/>
        </authorList>
    </citation>
    <scope>NUCLEOTIDE SEQUENCE [LARGE SCALE GENOMIC DNA]</scope>
</reference>
<evidence type="ECO:0000256" key="2">
    <source>
        <dbReference type="ARBA" id="ARBA00005988"/>
    </source>
</evidence>
<organism evidence="14 15">
    <name type="scientific">Daphnia pulex</name>
    <name type="common">Water flea</name>
    <dbReference type="NCBI Taxonomy" id="6669"/>
    <lineage>
        <taxon>Eukaryota</taxon>
        <taxon>Metazoa</taxon>
        <taxon>Ecdysozoa</taxon>
        <taxon>Arthropoda</taxon>
        <taxon>Crustacea</taxon>
        <taxon>Branchiopoda</taxon>
        <taxon>Diplostraca</taxon>
        <taxon>Cladocera</taxon>
        <taxon>Anomopoda</taxon>
        <taxon>Daphniidae</taxon>
        <taxon>Daphnia</taxon>
    </lineage>
</organism>
<evidence type="ECO:0000256" key="8">
    <source>
        <dbReference type="ARBA" id="ARBA00022833"/>
    </source>
</evidence>
<dbReference type="GO" id="GO:0006508">
    <property type="term" value="P:proteolysis"/>
    <property type="evidence" value="ECO:0000318"/>
    <property type="project" value="GO_Central"/>
</dbReference>
<dbReference type="SUPFAM" id="SSF53187">
    <property type="entry name" value="Zn-dependent exopeptidases"/>
    <property type="match status" value="1"/>
</dbReference>
<keyword evidence="3" id="KW-0121">Carboxypeptidase</keyword>
<feature type="chain" id="PRO_5003241325" description="Peptidase M14 domain-containing protein" evidence="12">
    <location>
        <begin position="21"/>
        <end position="222"/>
    </location>
</feature>
<keyword evidence="10" id="KW-1015">Disulfide bond</keyword>
<dbReference type="GO" id="GO:0008270">
    <property type="term" value="F:zinc ion binding"/>
    <property type="evidence" value="ECO:0007669"/>
    <property type="project" value="InterPro"/>
</dbReference>
<evidence type="ECO:0000256" key="4">
    <source>
        <dbReference type="ARBA" id="ARBA00022670"/>
    </source>
</evidence>
<dbReference type="Gene3D" id="3.30.70.340">
    <property type="entry name" value="Metallocarboxypeptidase-like"/>
    <property type="match status" value="1"/>
</dbReference>
<proteinExistence type="inferred from homology"/>
<dbReference type="Pfam" id="PF00246">
    <property type="entry name" value="Peptidase_M14"/>
    <property type="match status" value="1"/>
</dbReference>
<name>E9HTP0_DAPPU</name>
<evidence type="ECO:0000313" key="15">
    <source>
        <dbReference type="Proteomes" id="UP000000305"/>
    </source>
</evidence>
<keyword evidence="6 12" id="KW-0732">Signal</keyword>
<dbReference type="SUPFAM" id="SSF54897">
    <property type="entry name" value="Protease propeptides/inhibitors"/>
    <property type="match status" value="1"/>
</dbReference>
<evidence type="ECO:0000256" key="5">
    <source>
        <dbReference type="ARBA" id="ARBA00022723"/>
    </source>
</evidence>
<dbReference type="KEGG" id="dpx:DAPPUDRAFT_265595"/>
<sequence>MRIHGPVFCICALLALSTTAVKVDYTGHMVIRVSPKTEEQIKFLSDWQSTSSIDFWYRAATTKTFTDIRITSGYGFDPEITALVDQYDWKFIPIANPDGYAYTWSTVTYGYTTDLPPEYPEMFKKHVVIMNYLSRQFRAMEIAVGALTATYGTKYTYGNTAVTIYIASGVTTDHYYENEGIVHSYTIELRDSGTYGFQLPPDQIVPTAIETWNGLKAMINAI</sequence>
<dbReference type="InterPro" id="IPR036990">
    <property type="entry name" value="M14A-like_propep"/>
</dbReference>
<gene>
    <name evidence="14" type="ORF">DAPPUDRAFT_265595</name>
</gene>
<feature type="domain" description="Peptidase M14" evidence="13">
    <location>
        <begin position="1"/>
        <end position="222"/>
    </location>
</feature>
<evidence type="ECO:0000256" key="11">
    <source>
        <dbReference type="PROSITE-ProRule" id="PRU01379"/>
    </source>
</evidence>
<dbReference type="GO" id="GO:0004181">
    <property type="term" value="F:metallocarboxypeptidase activity"/>
    <property type="evidence" value="ECO:0000318"/>
    <property type="project" value="GO_Central"/>
</dbReference>
<dbReference type="SMART" id="SM00631">
    <property type="entry name" value="Zn_pept"/>
    <property type="match status" value="1"/>
</dbReference>
<accession>E9HTP0</accession>
<dbReference type="PROSITE" id="PS52035">
    <property type="entry name" value="PEPTIDASE_M14"/>
    <property type="match status" value="1"/>
</dbReference>
<evidence type="ECO:0000256" key="6">
    <source>
        <dbReference type="ARBA" id="ARBA00022729"/>
    </source>
</evidence>
<dbReference type="GO" id="GO:0005615">
    <property type="term" value="C:extracellular space"/>
    <property type="evidence" value="ECO:0000318"/>
    <property type="project" value="GO_Central"/>
</dbReference>
<comment type="similarity">
    <text evidence="2 11">Belongs to the peptidase M14 family.</text>
</comment>
<dbReference type="EMBL" id="GL732781">
    <property type="protein sequence ID" value="EFX64892.1"/>
    <property type="molecule type" value="Genomic_DNA"/>
</dbReference>
<dbReference type="InterPro" id="IPR003146">
    <property type="entry name" value="M14A_act_pep"/>
</dbReference>
<evidence type="ECO:0000259" key="13">
    <source>
        <dbReference type="PROSITE" id="PS52035"/>
    </source>
</evidence>
<keyword evidence="8" id="KW-0862">Zinc</keyword>
<dbReference type="HOGENOM" id="CLU_1246484_0_0_1"/>
<dbReference type="FunFam" id="3.40.630.10:FF:000232">
    <property type="entry name" value="Carboxypeptidase T, putative"/>
    <property type="match status" value="1"/>
</dbReference>
<protein>
    <recommendedName>
        <fullName evidence="13">Peptidase M14 domain-containing protein</fullName>
    </recommendedName>
</protein>